<reference evidence="2" key="1">
    <citation type="submission" date="2017-09" db="EMBL/GenBank/DDBJ databases">
        <title>Depth-based differentiation of microbial function through sediment-hosted aquifers and enrichment of novel symbionts in the deep terrestrial subsurface.</title>
        <authorList>
            <person name="Probst A.J."/>
            <person name="Ladd B."/>
            <person name="Jarett J.K."/>
            <person name="Geller-Mcgrath D.E."/>
            <person name="Sieber C.M.K."/>
            <person name="Emerson J.B."/>
            <person name="Anantharaman K."/>
            <person name="Thomas B.C."/>
            <person name="Malmstrom R."/>
            <person name="Stieglmeier M."/>
            <person name="Klingl A."/>
            <person name="Woyke T."/>
            <person name="Ryan C.M."/>
            <person name="Banfield J.F."/>
        </authorList>
    </citation>
    <scope>NUCLEOTIDE SEQUENCE [LARGE SCALE GENOMIC DNA]</scope>
</reference>
<dbReference type="InterPro" id="IPR027417">
    <property type="entry name" value="P-loop_NTPase"/>
</dbReference>
<dbReference type="SUPFAM" id="SSF52540">
    <property type="entry name" value="P-loop containing nucleoside triphosphate hydrolases"/>
    <property type="match status" value="1"/>
</dbReference>
<name>A0A2M7AS00_9BACT</name>
<dbReference type="EMBL" id="PEWA01000030">
    <property type="protein sequence ID" value="PIU73397.1"/>
    <property type="molecule type" value="Genomic_DNA"/>
</dbReference>
<comment type="caution">
    <text evidence="1">The sequence shown here is derived from an EMBL/GenBank/DDBJ whole genome shotgun (WGS) entry which is preliminary data.</text>
</comment>
<organism evidence="1 2">
    <name type="scientific">Candidatus Shapirobacteria bacterium CG06_land_8_20_14_3_00_40_12</name>
    <dbReference type="NCBI Taxonomy" id="1974881"/>
    <lineage>
        <taxon>Bacteria</taxon>
        <taxon>Candidatus Shapironibacteriota</taxon>
    </lineage>
</organism>
<proteinExistence type="predicted"/>
<evidence type="ECO:0000313" key="1">
    <source>
        <dbReference type="EMBL" id="PIU73397.1"/>
    </source>
</evidence>
<dbReference type="AlphaFoldDB" id="A0A2M7AS00"/>
<dbReference type="Proteomes" id="UP000231407">
    <property type="component" value="Unassembled WGS sequence"/>
</dbReference>
<dbReference type="Gene3D" id="3.30.450.90">
    <property type="match status" value="1"/>
</dbReference>
<gene>
    <name evidence="1" type="ORF">COS78_02455</name>
</gene>
<protein>
    <submittedName>
        <fullName evidence="1">Type IV pili twitching motility protein PilT</fullName>
    </submittedName>
</protein>
<accession>A0A2M7AS00</accession>
<evidence type="ECO:0000313" key="2">
    <source>
        <dbReference type="Proteomes" id="UP000231407"/>
    </source>
</evidence>
<sequence>MHSKIEELLKLAVANKASDIHLTSDVLPSLRVNGVLQIISNFSRSGNEDMQSMILSLLDEEQQKRFSKEKELDFSVTLGESRF</sequence>
<feature type="non-terminal residue" evidence="1">
    <location>
        <position position="83"/>
    </location>
</feature>